<comment type="caution">
    <text evidence="1">The sequence shown here is derived from an EMBL/GenBank/DDBJ whole genome shotgun (WGS) entry which is preliminary data.</text>
</comment>
<reference evidence="1 2" key="1">
    <citation type="journal article" date="2021" name="Sci. Rep.">
        <title>The genome of the diatom Chaetoceros tenuissimus carries an ancient integrated fragment of an extant virus.</title>
        <authorList>
            <person name="Hongo Y."/>
            <person name="Kimura K."/>
            <person name="Takaki Y."/>
            <person name="Yoshida Y."/>
            <person name="Baba S."/>
            <person name="Kobayashi G."/>
            <person name="Nagasaki K."/>
            <person name="Hano T."/>
            <person name="Tomaru Y."/>
        </authorList>
    </citation>
    <scope>NUCLEOTIDE SEQUENCE [LARGE SCALE GENOMIC DNA]</scope>
    <source>
        <strain evidence="1 2">NIES-3715</strain>
    </source>
</reference>
<dbReference type="Proteomes" id="UP001054902">
    <property type="component" value="Unassembled WGS sequence"/>
</dbReference>
<keyword evidence="2" id="KW-1185">Reference proteome</keyword>
<evidence type="ECO:0000313" key="2">
    <source>
        <dbReference type="Proteomes" id="UP001054902"/>
    </source>
</evidence>
<proteinExistence type="predicted"/>
<accession>A0AAD3H9K2</accession>
<gene>
    <name evidence="1" type="ORF">CTEN210_12143</name>
</gene>
<dbReference type="EMBL" id="BLLK01000051">
    <property type="protein sequence ID" value="GFH55667.1"/>
    <property type="molecule type" value="Genomic_DNA"/>
</dbReference>
<evidence type="ECO:0000313" key="1">
    <source>
        <dbReference type="EMBL" id="GFH55667.1"/>
    </source>
</evidence>
<name>A0AAD3H9K2_9STRA</name>
<sequence>MFHLASKTVLACTIAPFIIAFIQSKFLFHEILFSTPRTHQDAIASKSSQYRNISSPQCAQSMPKAKRKVLLVGFRPKQEFPWISEEYHFSNNLISHLKMMNFDITYADEREFLARKGSISIANFHRVFYIPKSVHDIPKVLLDSCKVRYFLGGTKAITLEEWHILSRLHEKQLLSPYTRDGMTYISYQPFLNEPIEFRHREKDRSGIIFLSSRIDEEQILVLKELQKEDIDVDVLYTKEKSKDSEGSLLRSLSNASFVLTYDDEVSTALVKMTLKVGTSIIAVHGSKNKIFEQTREPYVFKVEPKQKESIVKAVKESLDYSFHAFSLYGDANFYDLTCAILEDDSVCSCQDARSTGVVVDCRSSMYMKKSKVYKL</sequence>
<protein>
    <submittedName>
        <fullName evidence="1">Uncharacterized protein</fullName>
    </submittedName>
</protein>
<dbReference type="AlphaFoldDB" id="A0AAD3H9K2"/>
<organism evidence="1 2">
    <name type="scientific">Chaetoceros tenuissimus</name>
    <dbReference type="NCBI Taxonomy" id="426638"/>
    <lineage>
        <taxon>Eukaryota</taxon>
        <taxon>Sar</taxon>
        <taxon>Stramenopiles</taxon>
        <taxon>Ochrophyta</taxon>
        <taxon>Bacillariophyta</taxon>
        <taxon>Coscinodiscophyceae</taxon>
        <taxon>Chaetocerotophycidae</taxon>
        <taxon>Chaetocerotales</taxon>
        <taxon>Chaetocerotaceae</taxon>
        <taxon>Chaetoceros</taxon>
    </lineage>
</organism>